<reference evidence="17" key="1">
    <citation type="submission" date="2023-05" db="EMBL/GenBank/DDBJ databases">
        <title>Nepenthes gracilis genome sequencing.</title>
        <authorList>
            <person name="Fukushima K."/>
        </authorList>
    </citation>
    <scope>NUCLEOTIDE SEQUENCE</scope>
    <source>
        <strain evidence="17">SING2019-196</strain>
    </source>
</reference>
<dbReference type="InterPro" id="IPR002113">
    <property type="entry name" value="ADT_euk_type"/>
</dbReference>
<evidence type="ECO:0000256" key="6">
    <source>
        <dbReference type="ARBA" id="ARBA00022692"/>
    </source>
</evidence>
<dbReference type="PRINTS" id="PR00926">
    <property type="entry name" value="MITOCARRIER"/>
</dbReference>
<evidence type="ECO:0000256" key="4">
    <source>
        <dbReference type="ARBA" id="ARBA00022448"/>
    </source>
</evidence>
<dbReference type="Gene3D" id="1.50.40.10">
    <property type="entry name" value="Mitochondrial carrier domain"/>
    <property type="match status" value="1"/>
</dbReference>
<evidence type="ECO:0000256" key="1">
    <source>
        <dbReference type="ARBA" id="ARBA00004448"/>
    </source>
</evidence>
<evidence type="ECO:0000256" key="11">
    <source>
        <dbReference type="ARBA" id="ARBA00023136"/>
    </source>
</evidence>
<comment type="subcellular location">
    <subcellularLocation>
        <location evidence="16">Membrane</location>
        <topology evidence="16">Multi-pass membrane protein</topology>
    </subcellularLocation>
    <subcellularLocation>
        <location evidence="1">Mitochondrion inner membrane</location>
        <topology evidence="1">Multi-pass membrane protein</topology>
    </subcellularLocation>
</comment>
<sequence length="142" mass="15484">MLANMADGWRHPSIRQKLHGQSYLFHQPSPNLWTSSSNAHNLSNLYLGGGLHNPPVSALASVSPVSHILLQAPVEKEKGDFLINFLMGGVSAAVSKTAADPIERVKLLLQNQDEIIKVGRLSEPYNIIECFATTIKEEGVLS</sequence>
<dbReference type="GO" id="GO:0140021">
    <property type="term" value="P:mitochondrial ADP transmembrane transport"/>
    <property type="evidence" value="ECO:0007669"/>
    <property type="project" value="InterPro"/>
</dbReference>
<protein>
    <recommendedName>
        <fullName evidence="16">ADP/ATP translocase</fullName>
    </recommendedName>
    <alternativeName>
        <fullName evidence="16">ADP,ATP carrier protein</fullName>
    </alternativeName>
</protein>
<evidence type="ECO:0000256" key="9">
    <source>
        <dbReference type="ARBA" id="ARBA00022989"/>
    </source>
</evidence>
<comment type="function">
    <text evidence="16">Catalyzes the exchange of ADP and ATP across the membrane.</text>
</comment>
<evidence type="ECO:0000256" key="10">
    <source>
        <dbReference type="ARBA" id="ARBA00023128"/>
    </source>
</evidence>
<keyword evidence="5" id="KW-0050">Antiport</keyword>
<comment type="similarity">
    <text evidence="2 15">Belongs to the mitochondrial carrier (TC 2.A.29) family.</text>
</comment>
<keyword evidence="4 15" id="KW-0813">Transport</keyword>
<evidence type="ECO:0000256" key="7">
    <source>
        <dbReference type="ARBA" id="ARBA00022737"/>
    </source>
</evidence>
<proteinExistence type="inferred from homology"/>
<dbReference type="PANTHER" id="PTHR45635">
    <property type="entry name" value="ADP,ATP CARRIER PROTEIN 1-RELATED-RELATED"/>
    <property type="match status" value="1"/>
</dbReference>
<dbReference type="InterPro" id="IPR002067">
    <property type="entry name" value="MCP"/>
</dbReference>
<dbReference type="AlphaFoldDB" id="A0AAD3SKM6"/>
<organism evidence="17 18">
    <name type="scientific">Nepenthes gracilis</name>
    <name type="common">Slender pitcher plant</name>
    <dbReference type="NCBI Taxonomy" id="150966"/>
    <lineage>
        <taxon>Eukaryota</taxon>
        <taxon>Viridiplantae</taxon>
        <taxon>Streptophyta</taxon>
        <taxon>Embryophyta</taxon>
        <taxon>Tracheophyta</taxon>
        <taxon>Spermatophyta</taxon>
        <taxon>Magnoliopsida</taxon>
        <taxon>eudicotyledons</taxon>
        <taxon>Gunneridae</taxon>
        <taxon>Pentapetalae</taxon>
        <taxon>Caryophyllales</taxon>
        <taxon>Nepenthaceae</taxon>
        <taxon>Nepenthes</taxon>
    </lineage>
</organism>
<name>A0AAD3SKM6_NEPGR</name>
<keyword evidence="8" id="KW-0999">Mitochondrion inner membrane</keyword>
<keyword evidence="10" id="KW-0496">Mitochondrion</keyword>
<gene>
    <name evidence="17" type="ORF">Nepgr_013942</name>
</gene>
<evidence type="ECO:0000256" key="15">
    <source>
        <dbReference type="RuleBase" id="RU000488"/>
    </source>
</evidence>
<evidence type="ECO:0000313" key="18">
    <source>
        <dbReference type="Proteomes" id="UP001279734"/>
    </source>
</evidence>
<dbReference type="EMBL" id="BSYO01000011">
    <property type="protein sequence ID" value="GMH12101.1"/>
    <property type="molecule type" value="Genomic_DNA"/>
</dbReference>
<dbReference type="Proteomes" id="UP001279734">
    <property type="component" value="Unassembled WGS sequence"/>
</dbReference>
<dbReference type="InterPro" id="IPR023395">
    <property type="entry name" value="MCP_dom_sf"/>
</dbReference>
<evidence type="ECO:0000256" key="2">
    <source>
        <dbReference type="ARBA" id="ARBA00006375"/>
    </source>
</evidence>
<feature type="repeat" description="Solcar" evidence="14">
    <location>
        <begin position="79"/>
        <end position="142"/>
    </location>
</feature>
<evidence type="ECO:0000256" key="12">
    <source>
        <dbReference type="ARBA" id="ARBA00024143"/>
    </source>
</evidence>
<accession>A0AAD3SKM6</accession>
<evidence type="ECO:0000256" key="16">
    <source>
        <dbReference type="RuleBase" id="RU368008"/>
    </source>
</evidence>
<evidence type="ECO:0000256" key="14">
    <source>
        <dbReference type="PROSITE-ProRule" id="PRU00282"/>
    </source>
</evidence>
<dbReference type="InterPro" id="IPR018108">
    <property type="entry name" value="MCP_transmembrane"/>
</dbReference>
<dbReference type="PANTHER" id="PTHR45635:SF14">
    <property type="entry name" value="ADP_ATP TRANSLOCASE"/>
    <property type="match status" value="1"/>
</dbReference>
<dbReference type="GO" id="GO:0005471">
    <property type="term" value="F:ATP:ADP antiporter activity"/>
    <property type="evidence" value="ECO:0007669"/>
    <property type="project" value="UniProtKB-UniRule"/>
</dbReference>
<dbReference type="PROSITE" id="PS50920">
    <property type="entry name" value="SOLCAR"/>
    <property type="match status" value="1"/>
</dbReference>
<keyword evidence="9" id="KW-1133">Transmembrane helix</keyword>
<evidence type="ECO:0000256" key="5">
    <source>
        <dbReference type="ARBA" id="ARBA00022449"/>
    </source>
</evidence>
<dbReference type="Pfam" id="PF00153">
    <property type="entry name" value="Mito_carr"/>
    <property type="match status" value="1"/>
</dbReference>
<keyword evidence="18" id="KW-1185">Reference proteome</keyword>
<comment type="function">
    <text evidence="13">ADP:ATP antiporter that mediates import of ADP into the mitochondrial matrix for ATP synthesis, and export of ATP out to fuel the cell. Cycles between the cytoplasmic-open state (c-state) and the matrix-open state (m-state): operates by the alternating access mechanism with a single substrate-binding site intermittently exposed to either the cytosolic (c-state) or matrix (m-state) side of the inner mitochondrial membrane.</text>
</comment>
<dbReference type="GO" id="GO:0005743">
    <property type="term" value="C:mitochondrial inner membrane"/>
    <property type="evidence" value="ECO:0007669"/>
    <property type="project" value="UniProtKB-SubCell"/>
</dbReference>
<comment type="subunit">
    <text evidence="3 16">Monomer.</text>
</comment>
<evidence type="ECO:0000256" key="3">
    <source>
        <dbReference type="ARBA" id="ARBA00011245"/>
    </source>
</evidence>
<comment type="catalytic activity">
    <reaction evidence="12">
        <text>ADP(in) + ATP(out) = ADP(out) + ATP(in)</text>
        <dbReference type="Rhea" id="RHEA:34999"/>
        <dbReference type="ChEBI" id="CHEBI:30616"/>
        <dbReference type="ChEBI" id="CHEBI:456216"/>
    </reaction>
    <physiologicalReaction direction="left-to-right" evidence="12">
        <dbReference type="Rhea" id="RHEA:35000"/>
    </physiologicalReaction>
</comment>
<dbReference type="PRINTS" id="PR00927">
    <property type="entry name" value="ADPTRNSLCASE"/>
</dbReference>
<evidence type="ECO:0000313" key="17">
    <source>
        <dbReference type="EMBL" id="GMH12101.1"/>
    </source>
</evidence>
<keyword evidence="7" id="KW-0677">Repeat</keyword>
<keyword evidence="6 14" id="KW-0812">Transmembrane</keyword>
<evidence type="ECO:0000256" key="13">
    <source>
        <dbReference type="ARBA" id="ARBA00045250"/>
    </source>
</evidence>
<dbReference type="SUPFAM" id="SSF103506">
    <property type="entry name" value="Mitochondrial carrier"/>
    <property type="match status" value="1"/>
</dbReference>
<keyword evidence="11 14" id="KW-0472">Membrane</keyword>
<dbReference type="GO" id="GO:1990544">
    <property type="term" value="P:mitochondrial ATP transmembrane transport"/>
    <property type="evidence" value="ECO:0007669"/>
    <property type="project" value="InterPro"/>
</dbReference>
<comment type="caution">
    <text evidence="17">The sequence shown here is derived from an EMBL/GenBank/DDBJ whole genome shotgun (WGS) entry which is preliminary data.</text>
</comment>
<evidence type="ECO:0000256" key="8">
    <source>
        <dbReference type="ARBA" id="ARBA00022792"/>
    </source>
</evidence>